<protein>
    <submittedName>
        <fullName evidence="1">Uncharacterized protein</fullName>
    </submittedName>
</protein>
<name>A0A1W1CPJ1_9ZZZZ</name>
<dbReference type="EMBL" id="FPHN01000229">
    <property type="protein sequence ID" value="SFV67699.1"/>
    <property type="molecule type" value="Genomic_DNA"/>
</dbReference>
<sequence>MIIKTKHSMQKMSQRGIHKNLLDIVLIHGIVKKDKIILNKKSCDRFIKKLDKQIGKIKRLGNILHISRLNDYRSTLLKIRDKGGVTLVVMGDTLITSYNTNIKLKRRRRPKRRK</sequence>
<proteinExistence type="predicted"/>
<organism evidence="1">
    <name type="scientific">hydrothermal vent metagenome</name>
    <dbReference type="NCBI Taxonomy" id="652676"/>
    <lineage>
        <taxon>unclassified sequences</taxon>
        <taxon>metagenomes</taxon>
        <taxon>ecological metagenomes</taxon>
    </lineage>
</organism>
<reference evidence="1" key="1">
    <citation type="submission" date="2016-10" db="EMBL/GenBank/DDBJ databases">
        <authorList>
            <person name="de Groot N.N."/>
        </authorList>
    </citation>
    <scope>NUCLEOTIDE SEQUENCE</scope>
</reference>
<dbReference type="AlphaFoldDB" id="A0A1W1CPJ1"/>
<gene>
    <name evidence="1" type="ORF">MNB_SV-14-1359</name>
</gene>
<evidence type="ECO:0000313" key="1">
    <source>
        <dbReference type="EMBL" id="SFV67699.1"/>
    </source>
</evidence>
<accession>A0A1W1CPJ1</accession>